<dbReference type="InterPro" id="IPR051043">
    <property type="entry name" value="Sulfatase_Mod_Factor_Kinase"/>
</dbReference>
<evidence type="ECO:0000313" key="3">
    <source>
        <dbReference type="Proteomes" id="UP001500469"/>
    </source>
</evidence>
<dbReference type="PANTHER" id="PTHR23150:SF36">
    <property type="entry name" value="HERCYNINE OXYGENASE"/>
    <property type="match status" value="1"/>
</dbReference>
<feature type="domain" description="Sulfatase-modifying factor enzyme-like" evidence="1">
    <location>
        <begin position="174"/>
        <end position="307"/>
    </location>
</feature>
<reference evidence="3" key="1">
    <citation type="journal article" date="2019" name="Int. J. Syst. Evol. Microbiol.">
        <title>The Global Catalogue of Microorganisms (GCM) 10K type strain sequencing project: providing services to taxonomists for standard genome sequencing and annotation.</title>
        <authorList>
            <consortium name="The Broad Institute Genomics Platform"/>
            <consortium name="The Broad Institute Genome Sequencing Center for Infectious Disease"/>
            <person name="Wu L."/>
            <person name="Ma J."/>
        </authorList>
    </citation>
    <scope>NUCLEOTIDE SEQUENCE [LARGE SCALE GENOMIC DNA]</scope>
    <source>
        <strain evidence="3">JCM 16112</strain>
    </source>
</reference>
<accession>A0ABP3YCQ2</accession>
<evidence type="ECO:0000259" key="1">
    <source>
        <dbReference type="Pfam" id="PF03781"/>
    </source>
</evidence>
<comment type="caution">
    <text evidence="2">The sequence shown here is derived from an EMBL/GenBank/DDBJ whole genome shotgun (WGS) entry which is preliminary data.</text>
</comment>
<dbReference type="SUPFAM" id="SSF56436">
    <property type="entry name" value="C-type lectin-like"/>
    <property type="match status" value="1"/>
</dbReference>
<dbReference type="PANTHER" id="PTHR23150">
    <property type="entry name" value="SULFATASE MODIFYING FACTOR 1, 2"/>
    <property type="match status" value="1"/>
</dbReference>
<dbReference type="EMBL" id="BAAAFI010000009">
    <property type="protein sequence ID" value="GAA0879175.1"/>
    <property type="molecule type" value="Genomic_DNA"/>
</dbReference>
<dbReference type="RefSeq" id="WP_343851313.1">
    <property type="nucleotide sequence ID" value="NZ_BAAAFI010000009.1"/>
</dbReference>
<feature type="domain" description="Sulfatase-modifying factor enzyme-like" evidence="1">
    <location>
        <begin position="313"/>
        <end position="385"/>
    </location>
</feature>
<gene>
    <name evidence="2" type="primary">egtB</name>
    <name evidence="2" type="ORF">GCM10009119_21430</name>
</gene>
<dbReference type="InterPro" id="IPR017806">
    <property type="entry name" value="EgtB"/>
</dbReference>
<name>A0ABP3YCQ2_9BACT</name>
<dbReference type="InterPro" id="IPR016187">
    <property type="entry name" value="CTDL_fold"/>
</dbReference>
<dbReference type="Gene3D" id="3.90.1580.10">
    <property type="entry name" value="paralog of FGE (formylglycine-generating enzyme)"/>
    <property type="match status" value="2"/>
</dbReference>
<proteinExistence type="predicted"/>
<keyword evidence="3" id="KW-1185">Reference proteome</keyword>
<dbReference type="NCBIfam" id="TIGR03440">
    <property type="entry name" value="egtB_TIGR03440"/>
    <property type="match status" value="1"/>
</dbReference>
<protein>
    <submittedName>
        <fullName evidence="2">Ergothioneine biosynthesis protein EgtB</fullName>
    </submittedName>
</protein>
<organism evidence="2 3">
    <name type="scientific">Algoriphagus jejuensis</name>
    <dbReference type="NCBI Taxonomy" id="419934"/>
    <lineage>
        <taxon>Bacteria</taxon>
        <taxon>Pseudomonadati</taxon>
        <taxon>Bacteroidota</taxon>
        <taxon>Cytophagia</taxon>
        <taxon>Cytophagales</taxon>
        <taxon>Cyclobacteriaceae</taxon>
        <taxon>Algoriphagus</taxon>
    </lineage>
</organism>
<dbReference type="Proteomes" id="UP001500469">
    <property type="component" value="Unassembled WGS sequence"/>
</dbReference>
<sequence length="385" mass="44727">MNTHEALKAKFLTTRNHSEAICSPLEVEDYVPQPIADVSPPKWHLAHSTWFFEQFVLLPFAPEYQVYQEDFAYLFNSYYNHAGDRVLRPHRGLMSRPPLREVLAYRAYVTEKLAIFLNGERLSEKILERIVLGINHEEQHQELLAYDLKYILGNQPTFPIYGPGFETQPEKSGEFLSLAEGVYEIGYAGEGFCYDNELGRHRVFLEKFEISKDLVSNGEFLEFIAAEGYQNFDFWLDEGLQFIKNHGIEAPLYWHRKDGEWWNYTLQGFQKVNPALPVQHVSFYEAMAFAAWKGCRLPTEFEWEVASGHFAWGQLWEWTNSAYLPYPGFQKMPGALGEYNGKFMVSQHVLRGASVATAKDHSRATYRNFFHPSSRWIYSGIRLAK</sequence>
<evidence type="ECO:0000313" key="2">
    <source>
        <dbReference type="EMBL" id="GAA0879175.1"/>
    </source>
</evidence>
<dbReference type="Pfam" id="PF03781">
    <property type="entry name" value="FGE-sulfatase"/>
    <property type="match status" value="2"/>
</dbReference>
<dbReference type="InterPro" id="IPR005532">
    <property type="entry name" value="SUMF_dom"/>
</dbReference>
<dbReference type="InterPro" id="IPR042095">
    <property type="entry name" value="SUMF_sf"/>
</dbReference>